<keyword evidence="14" id="KW-1185">Reference proteome</keyword>
<keyword evidence="6" id="KW-0819">tRNA processing</keyword>
<feature type="compositionally biased region" description="Polar residues" evidence="12">
    <location>
        <begin position="423"/>
        <end position="438"/>
    </location>
</feature>
<dbReference type="PANTHER" id="PTHR12553:SF49">
    <property type="entry name" value="ZINC PHOSPHODIESTERASE ELAC PROTEIN 2"/>
    <property type="match status" value="1"/>
</dbReference>
<comment type="cofactor">
    <cofactor evidence="2">
        <name>Zn(2+)</name>
        <dbReference type="ChEBI" id="CHEBI:29105"/>
    </cofactor>
</comment>
<dbReference type="InterPro" id="IPR036866">
    <property type="entry name" value="RibonucZ/Hydroxyglut_hydro"/>
</dbReference>
<evidence type="ECO:0000259" key="13">
    <source>
        <dbReference type="Pfam" id="PF13691"/>
    </source>
</evidence>
<keyword evidence="8" id="KW-0479">Metal-binding</keyword>
<evidence type="ECO:0000256" key="9">
    <source>
        <dbReference type="ARBA" id="ARBA00022759"/>
    </source>
</evidence>
<protein>
    <recommendedName>
        <fullName evidence="5">ribonuclease Z</fullName>
        <ecNumber evidence="5">3.1.26.11</ecNumber>
    </recommendedName>
</protein>
<evidence type="ECO:0000256" key="4">
    <source>
        <dbReference type="ARBA" id="ARBA00011738"/>
    </source>
</evidence>
<keyword evidence="9" id="KW-0255">Endonuclease</keyword>
<dbReference type="InterPro" id="IPR047151">
    <property type="entry name" value="RNZ2-like"/>
</dbReference>
<evidence type="ECO:0000313" key="14">
    <source>
        <dbReference type="Proteomes" id="UP000694865"/>
    </source>
</evidence>
<dbReference type="Proteomes" id="UP000694865">
    <property type="component" value="Unplaced"/>
</dbReference>
<accession>A0ABM0M6R2</accession>
<dbReference type="RefSeq" id="XP_006815703.1">
    <property type="nucleotide sequence ID" value="XM_006815640.1"/>
</dbReference>
<dbReference type="Pfam" id="PF23023">
    <property type="entry name" value="Anti-Pycsar_Apyc1"/>
    <property type="match status" value="1"/>
</dbReference>
<keyword evidence="7" id="KW-0540">Nuclease</keyword>
<dbReference type="InterPro" id="IPR027794">
    <property type="entry name" value="tRNase_Z_dom"/>
</dbReference>
<dbReference type="EC" id="3.1.26.11" evidence="5"/>
<evidence type="ECO:0000256" key="12">
    <source>
        <dbReference type="SAM" id="MobiDB-lite"/>
    </source>
</evidence>
<comment type="subunit">
    <text evidence="4">Homodimer.</text>
</comment>
<evidence type="ECO:0000256" key="2">
    <source>
        <dbReference type="ARBA" id="ARBA00001947"/>
    </source>
</evidence>
<evidence type="ECO:0000256" key="10">
    <source>
        <dbReference type="ARBA" id="ARBA00022801"/>
    </source>
</evidence>
<comment type="similarity">
    <text evidence="3">Belongs to the RNase Z family.</text>
</comment>
<feature type="region of interest" description="Disordered" evidence="12">
    <location>
        <begin position="399"/>
        <end position="418"/>
    </location>
</feature>
<dbReference type="Gene3D" id="3.60.15.10">
    <property type="entry name" value="Ribonuclease Z/Hydroxyacylglutathione hydrolase-like"/>
    <property type="match status" value="2"/>
</dbReference>
<feature type="compositionally biased region" description="Polar residues" evidence="12">
    <location>
        <begin position="399"/>
        <end position="412"/>
    </location>
</feature>
<evidence type="ECO:0000256" key="3">
    <source>
        <dbReference type="ARBA" id="ARBA00007823"/>
    </source>
</evidence>
<evidence type="ECO:0000256" key="6">
    <source>
        <dbReference type="ARBA" id="ARBA00022694"/>
    </source>
</evidence>
<feature type="domain" description="tRNase Z endonuclease" evidence="13">
    <location>
        <begin position="60"/>
        <end position="110"/>
    </location>
</feature>
<gene>
    <name evidence="15" type="primary">LOC102808666</name>
</gene>
<dbReference type="SUPFAM" id="SSF56281">
    <property type="entry name" value="Metallo-hydrolase/oxidoreductase"/>
    <property type="match status" value="2"/>
</dbReference>
<dbReference type="HAMAP" id="MF_01818">
    <property type="entry name" value="RNase_Z_BN"/>
    <property type="match status" value="1"/>
</dbReference>
<evidence type="ECO:0000256" key="11">
    <source>
        <dbReference type="ARBA" id="ARBA00022833"/>
    </source>
</evidence>
<sequence length="768" mass="86608">MAVASISRITKIIIRNRHLNCVRSVFTRRNRRHPNENMSGDGAAATCFLQVVGSGPAHAPPALFLFTDFTNRYLINCGEGTQRMMTEHKMKLSTCDTIFLTSLKWSSIGGLVGMTLTLKDIKMRKATYYGPSGLSELLSATKAFARLAEMEIARKRKRRKSGPIGDVSIAYIFKMHNKPGNILVNKAISLGLKPGPLYGELKRGKTVLTPDGKEVHPADVLTPVVIGPVFIVLECPTEDYLDSLESSTKLNEYLKDDVEQPVSLVVHLTPPEILSTSRYQAWMKRFGEKTDHLVMNSESESHGLNKSWLLQNKLNMICPQIFPDLKGQYTDIQPLQSEMKVDNGLITKAECLMKYHLRPHSRWDRSGIPTVTREQIEKDVHMIPGFTEKLKDLRKTLSHHVNSSNTSELTGTDESDTVKTEMQRTNCVESASNNVTEPNDSETTSEVDNIVTSVKYPEVVFFGTGSAMPSNARNVSSILLNMNNDTSVLMDCGEGTFGQLFRHYGNQTLDIMQRIQCIYISHLHADHHMGLISLLIERKKYMVALGGDVTPLNLVLPAQLIHFLNLYERLFHKILDNVRIIPCRNLLPFSKDKGENEELLHTQLNLEKMETVTVNHFAQPHGLAITHRDGWKIVYSGDTMPCNGLVDIGMNADILIHESTFEDGLEDEALDKRHSTMSQAIDISNQMKAKFVLLTHFSQRYPKIPIIDAKDDRTQKTGIAFDHMKVTIEDLPILPQLVPVLQCLFLEAIMEMEERTFKRTQRERALAE</sequence>
<dbReference type="InterPro" id="IPR013471">
    <property type="entry name" value="RNase_Z/BN"/>
</dbReference>
<dbReference type="PANTHER" id="PTHR12553">
    <property type="entry name" value="ZINC PHOSPHODIESTERASE ELAC PROTEIN 2"/>
    <property type="match status" value="1"/>
</dbReference>
<dbReference type="Pfam" id="PF13691">
    <property type="entry name" value="Lactamase_B_4"/>
    <property type="match status" value="1"/>
</dbReference>
<dbReference type="GeneID" id="102808666"/>
<comment type="catalytic activity">
    <reaction evidence="1">
        <text>Endonucleolytic cleavage of RNA, removing extra 3' nucleotides from tRNA precursor, generating 3' termini of tRNAs. A 3'-hydroxy group is left at the tRNA terminus and a 5'-phosphoryl group is left at the trailer molecule.</text>
        <dbReference type="EC" id="3.1.26.11"/>
    </reaction>
</comment>
<keyword evidence="10" id="KW-0378">Hydrolase</keyword>
<evidence type="ECO:0000256" key="8">
    <source>
        <dbReference type="ARBA" id="ARBA00022723"/>
    </source>
</evidence>
<proteinExistence type="inferred from homology"/>
<evidence type="ECO:0000256" key="7">
    <source>
        <dbReference type="ARBA" id="ARBA00022722"/>
    </source>
</evidence>
<name>A0ABM0M6R2_SACKO</name>
<evidence type="ECO:0000256" key="5">
    <source>
        <dbReference type="ARBA" id="ARBA00012477"/>
    </source>
</evidence>
<dbReference type="CDD" id="cd07718">
    <property type="entry name" value="RNaseZ_ELAC1_ELAC2-C-term-like_MBL-fold"/>
    <property type="match status" value="1"/>
</dbReference>
<evidence type="ECO:0000313" key="15">
    <source>
        <dbReference type="RefSeq" id="XP_006815703.1"/>
    </source>
</evidence>
<reference evidence="15" key="1">
    <citation type="submission" date="2025-08" db="UniProtKB">
        <authorList>
            <consortium name="RefSeq"/>
        </authorList>
    </citation>
    <scope>IDENTIFICATION</scope>
    <source>
        <tissue evidence="15">Testes</tissue>
    </source>
</reference>
<feature type="region of interest" description="Disordered" evidence="12">
    <location>
        <begin position="423"/>
        <end position="446"/>
    </location>
</feature>
<keyword evidence="11" id="KW-0862">Zinc</keyword>
<evidence type="ECO:0000256" key="1">
    <source>
        <dbReference type="ARBA" id="ARBA00000402"/>
    </source>
</evidence>
<organism evidence="14 15">
    <name type="scientific">Saccoglossus kowalevskii</name>
    <name type="common">Acorn worm</name>
    <dbReference type="NCBI Taxonomy" id="10224"/>
    <lineage>
        <taxon>Eukaryota</taxon>
        <taxon>Metazoa</taxon>
        <taxon>Hemichordata</taxon>
        <taxon>Enteropneusta</taxon>
        <taxon>Harrimaniidae</taxon>
        <taxon>Saccoglossus</taxon>
    </lineage>
</organism>